<gene>
    <name evidence="1" type="ORF">AFUS01_LOCUS21593</name>
</gene>
<proteinExistence type="predicted"/>
<protein>
    <submittedName>
        <fullName evidence="1">Uncharacterized protein</fullName>
    </submittedName>
</protein>
<evidence type="ECO:0000313" key="1">
    <source>
        <dbReference type="EMBL" id="CAG7733128.1"/>
    </source>
</evidence>
<dbReference type="Proteomes" id="UP000708208">
    <property type="component" value="Unassembled WGS sequence"/>
</dbReference>
<dbReference type="AlphaFoldDB" id="A0A8J2NZZ3"/>
<organism evidence="1 2">
    <name type="scientific">Allacma fusca</name>
    <dbReference type="NCBI Taxonomy" id="39272"/>
    <lineage>
        <taxon>Eukaryota</taxon>
        <taxon>Metazoa</taxon>
        <taxon>Ecdysozoa</taxon>
        <taxon>Arthropoda</taxon>
        <taxon>Hexapoda</taxon>
        <taxon>Collembola</taxon>
        <taxon>Symphypleona</taxon>
        <taxon>Sminthuridae</taxon>
        <taxon>Allacma</taxon>
    </lineage>
</organism>
<dbReference type="EMBL" id="CAJVCH010243474">
    <property type="protein sequence ID" value="CAG7733128.1"/>
    <property type="molecule type" value="Genomic_DNA"/>
</dbReference>
<sequence>MMTARVTKLIIWKLQKGERDRMELQ</sequence>
<evidence type="ECO:0000313" key="2">
    <source>
        <dbReference type="Proteomes" id="UP000708208"/>
    </source>
</evidence>
<keyword evidence="2" id="KW-1185">Reference proteome</keyword>
<name>A0A8J2NZZ3_9HEXA</name>
<reference evidence="1" key="1">
    <citation type="submission" date="2021-06" db="EMBL/GenBank/DDBJ databases">
        <authorList>
            <person name="Hodson N. C."/>
            <person name="Mongue J. A."/>
            <person name="Jaron S. K."/>
        </authorList>
    </citation>
    <scope>NUCLEOTIDE SEQUENCE</scope>
</reference>
<feature type="non-terminal residue" evidence="1">
    <location>
        <position position="1"/>
    </location>
</feature>
<comment type="caution">
    <text evidence="1">The sequence shown here is derived from an EMBL/GenBank/DDBJ whole genome shotgun (WGS) entry which is preliminary data.</text>
</comment>
<accession>A0A8J2NZZ3</accession>